<reference evidence="1 2" key="1">
    <citation type="submission" date="2020-08" db="EMBL/GenBank/DDBJ databases">
        <title>Genomic Encyclopedia of Type Strains, Phase IV (KMG-IV): sequencing the most valuable type-strain genomes for metagenomic binning, comparative biology and taxonomic classification.</title>
        <authorList>
            <person name="Goeker M."/>
        </authorList>
    </citation>
    <scope>NUCLEOTIDE SEQUENCE [LARGE SCALE GENOMIC DNA]</scope>
    <source>
        <strain evidence="1 2">DSM 2163</strain>
    </source>
</reference>
<dbReference type="EMBL" id="JACHOP010000014">
    <property type="protein sequence ID" value="MBB5758518.1"/>
    <property type="molecule type" value="Genomic_DNA"/>
</dbReference>
<organism evidence="1 2">
    <name type="scientific">Methylorubrum rhodinum</name>
    <dbReference type="NCBI Taxonomy" id="29428"/>
    <lineage>
        <taxon>Bacteria</taxon>
        <taxon>Pseudomonadati</taxon>
        <taxon>Pseudomonadota</taxon>
        <taxon>Alphaproteobacteria</taxon>
        <taxon>Hyphomicrobiales</taxon>
        <taxon>Methylobacteriaceae</taxon>
        <taxon>Methylorubrum</taxon>
    </lineage>
</organism>
<gene>
    <name evidence="1" type="ORF">HNR00_003240</name>
</gene>
<sequence>MDSVGETGRNWRVRRGPRRVEFVEPNRLSLFEDWRELSTNSIYQQHRLTEATSEILRTGTYGVGREAVKALLAERVYEVDGEERYEPVGIAIKLPSTPAIRRRAGLLVYAYSDQPAPGRPVRVDGLGFLPIPTPGGHYTTDTLRVLSLTPFHARLCLTGRIEQSCSWGSYDRLTGGDDRPPAVEELDALGTLAP</sequence>
<keyword evidence="2" id="KW-1185">Reference proteome</keyword>
<evidence type="ECO:0000313" key="1">
    <source>
        <dbReference type="EMBL" id="MBB5758518.1"/>
    </source>
</evidence>
<proteinExistence type="predicted"/>
<accession>A0A840ZN71</accession>
<protein>
    <submittedName>
        <fullName evidence="1">Uncharacterized protein</fullName>
    </submittedName>
</protein>
<dbReference type="AlphaFoldDB" id="A0A840ZN71"/>
<evidence type="ECO:0000313" key="2">
    <source>
        <dbReference type="Proteomes" id="UP000583454"/>
    </source>
</evidence>
<dbReference type="RefSeq" id="WP_183571027.1">
    <property type="nucleotide sequence ID" value="NZ_JACHOP010000014.1"/>
</dbReference>
<comment type="caution">
    <text evidence="1">The sequence shown here is derived from an EMBL/GenBank/DDBJ whole genome shotgun (WGS) entry which is preliminary data.</text>
</comment>
<dbReference type="Proteomes" id="UP000583454">
    <property type="component" value="Unassembled WGS sequence"/>
</dbReference>
<name>A0A840ZN71_9HYPH</name>